<evidence type="ECO:0000313" key="2">
    <source>
        <dbReference type="EMBL" id="MDN0021621.1"/>
    </source>
</evidence>
<comment type="caution">
    <text evidence="3">The sequence shown here is derived from an EMBL/GenBank/DDBJ whole genome shotgun (WGS) entry which is preliminary data.</text>
</comment>
<dbReference type="Proteomes" id="UP001168478">
    <property type="component" value="Unassembled WGS sequence"/>
</dbReference>
<keyword evidence="4" id="KW-1185">Reference proteome</keyword>
<proteinExistence type="predicted"/>
<reference evidence="3" key="1">
    <citation type="submission" date="2023-06" db="EMBL/GenBank/DDBJ databases">
        <authorList>
            <person name="Zeman M."/>
            <person name="Kubasova T."/>
            <person name="Jahodarova E."/>
            <person name="Nykrynova M."/>
            <person name="Rychlik I."/>
        </authorList>
    </citation>
    <scope>NUCLEOTIDE SEQUENCE</scope>
    <source>
        <strain evidence="3">ET15</strain>
        <strain evidence="2">ET37</strain>
    </source>
</reference>
<dbReference type="Proteomes" id="UP001167831">
    <property type="component" value="Unassembled WGS sequence"/>
</dbReference>
<evidence type="ECO:0000313" key="5">
    <source>
        <dbReference type="Proteomes" id="UP001168478"/>
    </source>
</evidence>
<gene>
    <name evidence="2" type="ORF">QVN81_01075</name>
    <name evidence="3" type="ORF">QVN84_01065</name>
</gene>
<accession>A0AAW7JS74</accession>
<dbReference type="AlphaFoldDB" id="A0AAW7JS74"/>
<evidence type="ECO:0000313" key="3">
    <source>
        <dbReference type="EMBL" id="MDN0024117.1"/>
    </source>
</evidence>
<organism evidence="3 5">
    <name type="scientific">Leyella lascolaii</name>
    <dbReference type="NCBI Taxonomy" id="1776379"/>
    <lineage>
        <taxon>Bacteria</taxon>
        <taxon>Pseudomonadati</taxon>
        <taxon>Bacteroidota</taxon>
        <taxon>Bacteroidia</taxon>
        <taxon>Bacteroidales</taxon>
        <taxon>Prevotellaceae</taxon>
        <taxon>Leyella</taxon>
    </lineage>
</organism>
<evidence type="ECO:0000256" key="1">
    <source>
        <dbReference type="SAM" id="MobiDB-lite"/>
    </source>
</evidence>
<reference evidence="3" key="2">
    <citation type="submission" date="2023-08" db="EMBL/GenBank/DDBJ databases">
        <title>Identification and characterization of horizontal gene transfer across gut microbiota members of farm animals based on homology search.</title>
        <authorList>
            <person name="Schwarzerova J."/>
            <person name="Nykrynova M."/>
            <person name="Jureckova K."/>
            <person name="Cejkova D."/>
            <person name="Rychlik I."/>
        </authorList>
    </citation>
    <scope>NUCLEOTIDE SEQUENCE</scope>
    <source>
        <strain evidence="3">ET15</strain>
        <strain evidence="2">ET37</strain>
    </source>
</reference>
<dbReference type="EMBL" id="JAUEIF010000001">
    <property type="protein sequence ID" value="MDN0024117.1"/>
    <property type="molecule type" value="Genomic_DNA"/>
</dbReference>
<protein>
    <submittedName>
        <fullName evidence="3">Uncharacterized protein</fullName>
    </submittedName>
</protein>
<sequence>MTKHLCKTENAVRHDVSFLTPESLFCDGKGEAGRLEYSFLTAEKALPRHGTRSFSSRQSVFHRAGKPVSVTHKGSSA</sequence>
<feature type="region of interest" description="Disordered" evidence="1">
    <location>
        <begin position="54"/>
        <end position="77"/>
    </location>
</feature>
<dbReference type="RefSeq" id="WP_289824435.1">
    <property type="nucleotide sequence ID" value="NZ_JAUEIE010000001.1"/>
</dbReference>
<dbReference type="EMBL" id="JAUEIE010000001">
    <property type="protein sequence ID" value="MDN0021621.1"/>
    <property type="molecule type" value="Genomic_DNA"/>
</dbReference>
<evidence type="ECO:0000313" key="4">
    <source>
        <dbReference type="Proteomes" id="UP001167831"/>
    </source>
</evidence>
<name>A0AAW7JS74_9BACT</name>